<sequence length="168" mass="18150">MSSMSTRQHTIVDSPYGPLTLVATDKVLSGLYMSAQRHRPAEESFGARVAATEEPFPEVVRQLAAYFAGELTEFDVPVRLEGTAFQRSVWDQLVRIPYGRTWSYGELAARLGKPNASRAVGLANGRNPVSIIVPCHRVIGASGGMTGYGGGVERKVRLLAFEAGAARL</sequence>
<dbReference type="PANTHER" id="PTHR10815:SF5">
    <property type="entry name" value="METHYLATED-DNA--PROTEIN-CYSTEINE METHYLTRANSFERASE"/>
    <property type="match status" value="1"/>
</dbReference>
<evidence type="ECO:0000256" key="1">
    <source>
        <dbReference type="ARBA" id="ARBA00001286"/>
    </source>
</evidence>
<evidence type="ECO:0000256" key="8">
    <source>
        <dbReference type="ARBA" id="ARBA00049348"/>
    </source>
</evidence>
<accession>A0A0J6XT85</accession>
<dbReference type="AlphaFoldDB" id="A0A0J6XT85"/>
<dbReference type="Pfam" id="PF02870">
    <property type="entry name" value="Methyltransf_1N"/>
    <property type="match status" value="1"/>
</dbReference>
<dbReference type="Proteomes" id="UP000035932">
    <property type="component" value="Unassembled WGS sequence"/>
</dbReference>
<feature type="active site" description="Nucleophile; methyl group acceptor" evidence="9">
    <location>
        <position position="135"/>
    </location>
</feature>
<dbReference type="InterPro" id="IPR014048">
    <property type="entry name" value="MethylDNA_cys_MeTrfase_DNA-bd"/>
</dbReference>
<dbReference type="PROSITE" id="PS00374">
    <property type="entry name" value="MGMT"/>
    <property type="match status" value="1"/>
</dbReference>
<dbReference type="InterPro" id="IPR001497">
    <property type="entry name" value="MethylDNA_cys_MeTrfase_AS"/>
</dbReference>
<dbReference type="GO" id="GO:0006307">
    <property type="term" value="P:DNA alkylation repair"/>
    <property type="evidence" value="ECO:0007669"/>
    <property type="project" value="UniProtKB-UniRule"/>
</dbReference>
<organism evidence="12 13">
    <name type="scientific">Streptomyces roseus</name>
    <dbReference type="NCBI Taxonomy" id="66430"/>
    <lineage>
        <taxon>Bacteria</taxon>
        <taxon>Bacillati</taxon>
        <taxon>Actinomycetota</taxon>
        <taxon>Actinomycetes</taxon>
        <taxon>Kitasatosporales</taxon>
        <taxon>Streptomycetaceae</taxon>
        <taxon>Streptomyces</taxon>
    </lineage>
</organism>
<dbReference type="HAMAP" id="MF_00772">
    <property type="entry name" value="OGT"/>
    <property type="match status" value="1"/>
</dbReference>
<dbReference type="SUPFAM" id="SSF46767">
    <property type="entry name" value="Methylated DNA-protein cysteine methyltransferase, C-terminal domain"/>
    <property type="match status" value="1"/>
</dbReference>
<dbReference type="InterPro" id="IPR036388">
    <property type="entry name" value="WH-like_DNA-bd_sf"/>
</dbReference>
<dbReference type="NCBIfam" id="TIGR00589">
    <property type="entry name" value="ogt"/>
    <property type="match status" value="1"/>
</dbReference>
<dbReference type="EMBL" id="LFML01000028">
    <property type="protein sequence ID" value="KMO98514.1"/>
    <property type="molecule type" value="Genomic_DNA"/>
</dbReference>
<dbReference type="FunFam" id="1.10.10.10:FF:000214">
    <property type="entry name" value="Methylated-DNA--protein-cysteine methyltransferase"/>
    <property type="match status" value="1"/>
</dbReference>
<dbReference type="PATRIC" id="fig|66430.4.peg.3713"/>
<dbReference type="GO" id="GO:0003908">
    <property type="term" value="F:methylated-DNA-[protein]-cysteine S-methyltransferase activity"/>
    <property type="evidence" value="ECO:0007669"/>
    <property type="project" value="UniProtKB-UniRule"/>
</dbReference>
<dbReference type="Pfam" id="PF01035">
    <property type="entry name" value="DNA_binding_1"/>
    <property type="match status" value="1"/>
</dbReference>
<comment type="catalytic activity">
    <reaction evidence="1 9">
        <text>a 4-O-methyl-thymidine in DNA + L-cysteinyl-[protein] = a thymidine in DNA + S-methyl-L-cysteinyl-[protein]</text>
        <dbReference type="Rhea" id="RHEA:53428"/>
        <dbReference type="Rhea" id="RHEA-COMP:10131"/>
        <dbReference type="Rhea" id="RHEA-COMP:10132"/>
        <dbReference type="Rhea" id="RHEA-COMP:13555"/>
        <dbReference type="Rhea" id="RHEA-COMP:13556"/>
        <dbReference type="ChEBI" id="CHEBI:29950"/>
        <dbReference type="ChEBI" id="CHEBI:82612"/>
        <dbReference type="ChEBI" id="CHEBI:137386"/>
        <dbReference type="ChEBI" id="CHEBI:137387"/>
        <dbReference type="EC" id="2.1.1.63"/>
    </reaction>
</comment>
<comment type="caution">
    <text evidence="12">The sequence shown here is derived from an EMBL/GenBank/DDBJ whole genome shotgun (WGS) entry which is preliminary data.</text>
</comment>
<evidence type="ECO:0000256" key="4">
    <source>
        <dbReference type="ARBA" id="ARBA00022603"/>
    </source>
</evidence>
<dbReference type="InterPro" id="IPR008332">
    <property type="entry name" value="MethylG_MeTrfase_N"/>
</dbReference>
<dbReference type="SUPFAM" id="SSF53155">
    <property type="entry name" value="Methylated DNA-protein cysteine methyltransferase domain"/>
    <property type="match status" value="1"/>
</dbReference>
<proteinExistence type="inferred from homology"/>
<feature type="domain" description="Methylated-DNA-[protein]-cysteine S-methyltransferase DNA binding" evidence="10">
    <location>
        <begin position="84"/>
        <end position="163"/>
    </location>
</feature>
<dbReference type="InterPro" id="IPR036217">
    <property type="entry name" value="MethylDNA_cys_MeTrfase_DNAb"/>
</dbReference>
<dbReference type="InterPro" id="IPR036631">
    <property type="entry name" value="MGMT_N_sf"/>
</dbReference>
<dbReference type="GO" id="GO:0032259">
    <property type="term" value="P:methylation"/>
    <property type="evidence" value="ECO:0007669"/>
    <property type="project" value="UniProtKB-KW"/>
</dbReference>
<keyword evidence="5 9" id="KW-0808">Transferase</keyword>
<keyword evidence="4 9" id="KW-0489">Methyltransferase</keyword>
<feature type="domain" description="Methylguanine DNA methyltransferase ribonuclease-like" evidence="11">
    <location>
        <begin position="10"/>
        <end position="80"/>
    </location>
</feature>
<dbReference type="CDD" id="cd06445">
    <property type="entry name" value="ATase"/>
    <property type="match status" value="1"/>
</dbReference>
<evidence type="ECO:0000256" key="5">
    <source>
        <dbReference type="ARBA" id="ARBA00022679"/>
    </source>
</evidence>
<gene>
    <name evidence="12" type="ORF">ACS04_07070</name>
</gene>
<dbReference type="OrthoDB" id="9802228at2"/>
<comment type="function">
    <text evidence="9">Involved in the cellular defense against the biological effects of O6-methylguanine (O6-MeG) and O4-methylthymine (O4-MeT) in DNA. Repairs the methylated nucleobase in DNA by stoichiometrically transferring the methyl group to a cysteine residue in the enzyme. This is a suicide reaction: the enzyme is irreversibly inactivated.</text>
</comment>
<dbReference type="Gene3D" id="3.30.160.70">
    <property type="entry name" value="Methylated DNA-protein cysteine methyltransferase domain"/>
    <property type="match status" value="1"/>
</dbReference>
<comment type="subcellular location">
    <subcellularLocation>
        <location evidence="9">Cytoplasm</location>
    </subcellularLocation>
</comment>
<dbReference type="GO" id="GO:0005737">
    <property type="term" value="C:cytoplasm"/>
    <property type="evidence" value="ECO:0007669"/>
    <property type="project" value="UniProtKB-SubCell"/>
</dbReference>
<evidence type="ECO:0000256" key="7">
    <source>
        <dbReference type="ARBA" id="ARBA00023204"/>
    </source>
</evidence>
<reference evidence="12 13" key="1">
    <citation type="submission" date="2015-06" db="EMBL/GenBank/DDBJ databases">
        <title>Recapitulation of the evolution of biosynthetic gene clusters reveals hidden chemical diversity on bacterial genomes.</title>
        <authorList>
            <person name="Cruz-Morales P."/>
            <person name="Martinez-Guerrero C."/>
            <person name="Morales-Escalante M.A."/>
            <person name="Yanez-Guerra L.A."/>
            <person name="Kopp J.F."/>
            <person name="Feldmann J."/>
            <person name="Ramos-Aboites H.E."/>
            <person name="Barona-Gomez F."/>
        </authorList>
    </citation>
    <scope>NUCLEOTIDE SEQUENCE [LARGE SCALE GENOMIC DNA]</scope>
    <source>
        <strain evidence="12 13">ATCC 31245</strain>
    </source>
</reference>
<keyword evidence="3 9" id="KW-0963">Cytoplasm</keyword>
<evidence type="ECO:0000256" key="2">
    <source>
        <dbReference type="ARBA" id="ARBA00008711"/>
    </source>
</evidence>
<keyword evidence="6 9" id="KW-0227">DNA damage</keyword>
<comment type="catalytic activity">
    <reaction evidence="8 9">
        <text>a 6-O-methyl-2'-deoxyguanosine in DNA + L-cysteinyl-[protein] = S-methyl-L-cysteinyl-[protein] + a 2'-deoxyguanosine in DNA</text>
        <dbReference type="Rhea" id="RHEA:24000"/>
        <dbReference type="Rhea" id="RHEA-COMP:10131"/>
        <dbReference type="Rhea" id="RHEA-COMP:10132"/>
        <dbReference type="Rhea" id="RHEA-COMP:11367"/>
        <dbReference type="Rhea" id="RHEA-COMP:11368"/>
        <dbReference type="ChEBI" id="CHEBI:29950"/>
        <dbReference type="ChEBI" id="CHEBI:82612"/>
        <dbReference type="ChEBI" id="CHEBI:85445"/>
        <dbReference type="ChEBI" id="CHEBI:85448"/>
        <dbReference type="EC" id="2.1.1.63"/>
    </reaction>
</comment>
<keyword evidence="7 9" id="KW-0234">DNA repair</keyword>
<name>A0A0J6XT85_9ACTN</name>
<evidence type="ECO:0000259" key="10">
    <source>
        <dbReference type="Pfam" id="PF01035"/>
    </source>
</evidence>
<evidence type="ECO:0000256" key="6">
    <source>
        <dbReference type="ARBA" id="ARBA00022763"/>
    </source>
</evidence>
<dbReference type="InterPro" id="IPR023546">
    <property type="entry name" value="MGMT"/>
</dbReference>
<keyword evidence="13" id="KW-1185">Reference proteome</keyword>
<evidence type="ECO:0000313" key="12">
    <source>
        <dbReference type="EMBL" id="KMO98514.1"/>
    </source>
</evidence>
<dbReference type="PANTHER" id="PTHR10815">
    <property type="entry name" value="METHYLATED-DNA--PROTEIN-CYSTEINE METHYLTRANSFERASE"/>
    <property type="match status" value="1"/>
</dbReference>
<protein>
    <recommendedName>
        <fullName evidence="9">Methylated-DNA--protein-cysteine methyltransferase</fullName>
        <ecNumber evidence="9">2.1.1.63</ecNumber>
    </recommendedName>
    <alternativeName>
        <fullName evidence="9">6-O-methylguanine-DNA methyltransferase</fullName>
        <shortName evidence="9">MGMT</shortName>
    </alternativeName>
    <alternativeName>
        <fullName evidence="9">O-6-methylguanine-DNA-alkyltransferase</fullName>
    </alternativeName>
</protein>
<dbReference type="Gene3D" id="1.10.10.10">
    <property type="entry name" value="Winged helix-like DNA-binding domain superfamily/Winged helix DNA-binding domain"/>
    <property type="match status" value="1"/>
</dbReference>
<dbReference type="STRING" id="66430.ACS04_07070"/>
<comment type="miscellaneous">
    <text evidence="9">This enzyme catalyzes only one turnover and therefore is not strictly catalytic. According to one definition, an enzyme is a biocatalyst that acts repeatedly and over many reaction cycles.</text>
</comment>
<evidence type="ECO:0000313" key="13">
    <source>
        <dbReference type="Proteomes" id="UP000035932"/>
    </source>
</evidence>
<evidence type="ECO:0000256" key="3">
    <source>
        <dbReference type="ARBA" id="ARBA00022490"/>
    </source>
</evidence>
<comment type="similarity">
    <text evidence="2 9">Belongs to the MGMT family.</text>
</comment>
<dbReference type="EC" id="2.1.1.63" evidence="9"/>
<evidence type="ECO:0000256" key="9">
    <source>
        <dbReference type="HAMAP-Rule" id="MF_00772"/>
    </source>
</evidence>
<evidence type="ECO:0000259" key="11">
    <source>
        <dbReference type="Pfam" id="PF02870"/>
    </source>
</evidence>